<keyword evidence="10" id="KW-1185">Reference proteome</keyword>
<dbReference type="FunCoup" id="Q2LSZ2">
    <property type="interactions" value="67"/>
</dbReference>
<dbReference type="GO" id="GO:0005737">
    <property type="term" value="C:cytoplasm"/>
    <property type="evidence" value="ECO:0007669"/>
    <property type="project" value="UniProtKB-SubCell"/>
</dbReference>
<organism evidence="9 10">
    <name type="scientific">Syntrophus aciditrophicus (strain SB)</name>
    <dbReference type="NCBI Taxonomy" id="56780"/>
    <lineage>
        <taxon>Bacteria</taxon>
        <taxon>Pseudomonadati</taxon>
        <taxon>Thermodesulfobacteriota</taxon>
        <taxon>Syntrophia</taxon>
        <taxon>Syntrophales</taxon>
        <taxon>Syntrophaceae</taxon>
        <taxon>Syntrophus</taxon>
    </lineage>
</organism>
<dbReference type="AlphaFoldDB" id="Q2LSZ2"/>
<accession>Q2LSZ2</accession>
<dbReference type="STRING" id="56780.SYN_02845"/>
<keyword evidence="7" id="KW-0418">Kinase</keyword>
<evidence type="ECO:0000256" key="2">
    <source>
        <dbReference type="ARBA" id="ARBA00022448"/>
    </source>
</evidence>
<dbReference type="GO" id="GO:0008982">
    <property type="term" value="F:protein-N(PI)-phosphohistidine-sugar phosphotransferase activity"/>
    <property type="evidence" value="ECO:0007669"/>
    <property type="project" value="InterPro"/>
</dbReference>
<evidence type="ECO:0000313" key="10">
    <source>
        <dbReference type="Proteomes" id="UP000001933"/>
    </source>
</evidence>
<evidence type="ECO:0000256" key="7">
    <source>
        <dbReference type="ARBA" id="ARBA00022777"/>
    </source>
</evidence>
<gene>
    <name evidence="9" type="ORF">SYN_02845</name>
</gene>
<evidence type="ECO:0000313" key="9">
    <source>
        <dbReference type="EMBL" id="ABC77203.1"/>
    </source>
</evidence>
<dbReference type="Pfam" id="PF03830">
    <property type="entry name" value="PTSIIB_sorb"/>
    <property type="match status" value="1"/>
</dbReference>
<dbReference type="InterPro" id="IPR036667">
    <property type="entry name" value="PTS_IIB_sorbose-sp_sf"/>
</dbReference>
<proteinExistence type="predicted"/>
<dbReference type="eggNOG" id="COG3444">
    <property type="taxonomic scope" value="Bacteria"/>
</dbReference>
<dbReference type="SUPFAM" id="SSF52728">
    <property type="entry name" value="PTS IIb component"/>
    <property type="match status" value="1"/>
</dbReference>
<keyword evidence="4" id="KW-0762">Sugar transport</keyword>
<dbReference type="EMBL" id="CP000252">
    <property type="protein sequence ID" value="ABC77203.1"/>
    <property type="molecule type" value="Genomic_DNA"/>
</dbReference>
<dbReference type="HOGENOM" id="CLU_116175_1_0_7"/>
<feature type="domain" description="PTS EIIB type-4" evidence="8">
    <location>
        <begin position="24"/>
        <end position="187"/>
    </location>
</feature>
<keyword evidence="5" id="KW-0808">Transferase</keyword>
<dbReference type="Proteomes" id="UP000001933">
    <property type="component" value="Chromosome"/>
</dbReference>
<keyword evidence="2" id="KW-0813">Transport</keyword>
<dbReference type="PROSITE" id="PS51101">
    <property type="entry name" value="PTS_EIIB_TYPE_4"/>
    <property type="match status" value="1"/>
</dbReference>
<evidence type="ECO:0000256" key="4">
    <source>
        <dbReference type="ARBA" id="ARBA00022597"/>
    </source>
</evidence>
<sequence length="187" mass="21465">MAERIFTWPARSSTGKLADHNLYSSHEIVLVRVDDRLIHGQILEAWVPFLKASSIIIANDEVASDFFRETVMRMAVPSETEVIVRSIDEFSGNYPYSQTRGKRTLVLFSCISDAVRAYESGFHFHHLNIGNVYSEHCAMTCLPSILLGTWDIDHLKVLMKNDVTVELRRIPRERSSDLRNFLKIQKP</sequence>
<evidence type="ECO:0000256" key="1">
    <source>
        <dbReference type="ARBA" id="ARBA00004496"/>
    </source>
</evidence>
<dbReference type="KEGG" id="sat:SYN_02845"/>
<keyword evidence="3" id="KW-0963">Cytoplasm</keyword>
<evidence type="ECO:0000259" key="8">
    <source>
        <dbReference type="PROSITE" id="PS51101"/>
    </source>
</evidence>
<name>Q2LSZ2_SYNAS</name>
<evidence type="ECO:0000256" key="3">
    <source>
        <dbReference type="ARBA" id="ARBA00022490"/>
    </source>
</evidence>
<dbReference type="Gene3D" id="3.40.35.10">
    <property type="entry name" value="Phosphotransferase system, sorbose subfamily IIB component"/>
    <property type="match status" value="1"/>
</dbReference>
<dbReference type="GO" id="GO:0009401">
    <property type="term" value="P:phosphoenolpyruvate-dependent sugar phosphotransferase system"/>
    <property type="evidence" value="ECO:0007669"/>
    <property type="project" value="UniProtKB-KW"/>
</dbReference>
<reference evidence="9 10" key="1">
    <citation type="journal article" date="2007" name="Proc. Natl. Acad. Sci. U.S.A.">
        <title>The genome of Syntrophus aciditrophicus: life at the thermodynamic limit of microbial growth.</title>
        <authorList>
            <person name="McInerney M.J."/>
            <person name="Rohlin L."/>
            <person name="Mouttaki H."/>
            <person name="Kim U."/>
            <person name="Krupp R.S."/>
            <person name="Rios-Hernandez L."/>
            <person name="Sieber J."/>
            <person name="Struchtemeyer C.G."/>
            <person name="Bhattacharyya A."/>
            <person name="Campbell J.W."/>
            <person name="Gunsalus R.P."/>
        </authorList>
    </citation>
    <scope>NUCLEOTIDE SEQUENCE [LARGE SCALE GENOMIC DNA]</scope>
    <source>
        <strain evidence="9 10">SB</strain>
    </source>
</reference>
<dbReference type="GO" id="GO:0016301">
    <property type="term" value="F:kinase activity"/>
    <property type="evidence" value="ECO:0007669"/>
    <property type="project" value="UniProtKB-KW"/>
</dbReference>
<protein>
    <submittedName>
        <fullName evidence="9">Phosphotransferase system, mannose/fructose/N-acetylgalactosamine-specific component IIB</fullName>
    </submittedName>
</protein>
<comment type="subcellular location">
    <subcellularLocation>
        <location evidence="1">Cytoplasm</location>
    </subcellularLocation>
</comment>
<dbReference type="InParanoid" id="Q2LSZ2"/>
<dbReference type="InterPro" id="IPR004720">
    <property type="entry name" value="PTS_IIB_sorbose-sp"/>
</dbReference>
<evidence type="ECO:0000256" key="5">
    <source>
        <dbReference type="ARBA" id="ARBA00022679"/>
    </source>
</evidence>
<evidence type="ECO:0000256" key="6">
    <source>
        <dbReference type="ARBA" id="ARBA00022683"/>
    </source>
</evidence>
<keyword evidence="6" id="KW-0598">Phosphotransferase system</keyword>